<dbReference type="GO" id="GO:0030018">
    <property type="term" value="C:Z disc"/>
    <property type="evidence" value="ECO:0007669"/>
    <property type="project" value="UniProtKB-SubCell"/>
</dbReference>
<keyword evidence="13 24" id="KW-0378">Hydrolase</keyword>
<dbReference type="AlphaFoldDB" id="A0A8C9F8M0"/>
<evidence type="ECO:0000256" key="14">
    <source>
        <dbReference type="ARBA" id="ARBA00022837"/>
    </source>
</evidence>
<evidence type="ECO:0000256" key="9">
    <source>
        <dbReference type="ARBA" id="ARBA00022432"/>
    </source>
</evidence>
<feature type="domain" description="Fructose-1-6-bisphosphatase class 1 C-terminal" evidence="26">
    <location>
        <begin position="209"/>
        <end position="302"/>
    </location>
</feature>
<dbReference type="InterPro" id="IPR000146">
    <property type="entry name" value="FBPase_class-1"/>
</dbReference>
<dbReference type="GO" id="GO:0046872">
    <property type="term" value="F:metal ion binding"/>
    <property type="evidence" value="ECO:0007669"/>
    <property type="project" value="UniProtKB-KW"/>
</dbReference>
<protein>
    <recommendedName>
        <fullName evidence="21">Fructose-1,6-bisphosphatase isozyme 2</fullName>
        <ecNumber evidence="8">3.1.3.11</ecNumber>
    </recommendedName>
    <alternativeName>
        <fullName evidence="22">D-fructose-1,6-bisphosphate 1-phosphohydrolase 2</fullName>
    </alternativeName>
    <alternativeName>
        <fullName evidence="23">Muscle FBPase</fullName>
    </alternativeName>
</protein>
<accession>A0A8C9F8M0</accession>
<keyword evidence="14" id="KW-0106">Calcium</keyword>
<dbReference type="GO" id="GO:0006002">
    <property type="term" value="P:fructose 6-phosphate metabolic process"/>
    <property type="evidence" value="ECO:0007669"/>
    <property type="project" value="TreeGrafter"/>
</dbReference>
<comment type="catalytic activity">
    <reaction evidence="1">
        <text>beta-D-fructose 1,6-bisphosphate + H2O = beta-D-fructose 6-phosphate + phosphate</text>
        <dbReference type="Rhea" id="RHEA:11064"/>
        <dbReference type="ChEBI" id="CHEBI:15377"/>
        <dbReference type="ChEBI" id="CHEBI:32966"/>
        <dbReference type="ChEBI" id="CHEBI:43474"/>
        <dbReference type="ChEBI" id="CHEBI:57634"/>
        <dbReference type="EC" id="3.1.3.11"/>
    </reaction>
</comment>
<comment type="subcellular location">
    <subcellularLocation>
        <location evidence="5">Cell junction</location>
    </subcellularLocation>
    <subcellularLocation>
        <location evidence="4">Cytoplasm</location>
        <location evidence="4">Myofibril</location>
        <location evidence="4">Sarcomere</location>
        <location evidence="4">Z line</location>
    </subcellularLocation>
    <subcellularLocation>
        <location evidence="3">Nucleus</location>
    </subcellularLocation>
</comment>
<dbReference type="PANTHER" id="PTHR11556:SF13">
    <property type="entry name" value="FRUCTOSE-1,6-BISPHOSPHATASE ISOZYME 2"/>
    <property type="match status" value="1"/>
</dbReference>
<dbReference type="GO" id="GO:0005634">
    <property type="term" value="C:nucleus"/>
    <property type="evidence" value="ECO:0007669"/>
    <property type="project" value="UniProtKB-SubCell"/>
</dbReference>
<dbReference type="GO" id="GO:0030388">
    <property type="term" value="P:fructose 1,6-bisphosphate metabolic process"/>
    <property type="evidence" value="ECO:0007669"/>
    <property type="project" value="TreeGrafter"/>
</dbReference>
<proteinExistence type="inferred from homology"/>
<dbReference type="InterPro" id="IPR044015">
    <property type="entry name" value="FBPase_C_dom"/>
</dbReference>
<evidence type="ECO:0000256" key="22">
    <source>
        <dbReference type="ARBA" id="ARBA00042757"/>
    </source>
</evidence>
<dbReference type="CDD" id="cd00354">
    <property type="entry name" value="FBPase"/>
    <property type="match status" value="1"/>
</dbReference>
<reference evidence="27" key="2">
    <citation type="submission" date="2025-09" db="UniProtKB">
        <authorList>
            <consortium name="Ensembl"/>
        </authorList>
    </citation>
    <scope>IDENTIFICATION</scope>
</reference>
<comment type="pathway">
    <text evidence="6">Carbohydrate biosynthesis; gluconeogenesis.</text>
</comment>
<keyword evidence="18 24" id="KW-0119">Carbohydrate metabolism</keyword>
<dbReference type="EC" id="3.1.3.11" evidence="8"/>
<evidence type="ECO:0000256" key="5">
    <source>
        <dbReference type="ARBA" id="ARBA00004282"/>
    </source>
</evidence>
<dbReference type="Gene3D" id="3.30.540.10">
    <property type="entry name" value="Fructose-1,6-Bisphosphatase, subunit A, domain 1"/>
    <property type="match status" value="1"/>
</dbReference>
<keyword evidence="9" id="KW-0312">Gluconeogenesis</keyword>
<comment type="similarity">
    <text evidence="7 24">Belongs to the FBPase class 1 family.</text>
</comment>
<dbReference type="UniPathway" id="UPA00138"/>
<evidence type="ECO:0000313" key="28">
    <source>
        <dbReference type="Proteomes" id="UP000694428"/>
    </source>
</evidence>
<keyword evidence="12" id="KW-0479">Metal-binding</keyword>
<keyword evidence="15" id="KW-0460">Magnesium</keyword>
<dbReference type="InterPro" id="IPR020548">
    <property type="entry name" value="Fructose_bisphosphatase_AS"/>
</dbReference>
<name>A0A8C9F8M0_PAVCR</name>
<dbReference type="PIRSF" id="PIRSF000904">
    <property type="entry name" value="FBPtase_SBPase"/>
    <property type="match status" value="1"/>
</dbReference>
<organism evidence="27 28">
    <name type="scientific">Pavo cristatus</name>
    <name type="common">Indian peafowl</name>
    <name type="synonym">Blue peafowl</name>
    <dbReference type="NCBI Taxonomy" id="9049"/>
    <lineage>
        <taxon>Eukaryota</taxon>
        <taxon>Metazoa</taxon>
        <taxon>Chordata</taxon>
        <taxon>Craniata</taxon>
        <taxon>Vertebrata</taxon>
        <taxon>Euteleostomi</taxon>
        <taxon>Archelosauria</taxon>
        <taxon>Archosauria</taxon>
        <taxon>Dinosauria</taxon>
        <taxon>Saurischia</taxon>
        <taxon>Theropoda</taxon>
        <taxon>Coelurosauria</taxon>
        <taxon>Aves</taxon>
        <taxon>Neognathae</taxon>
        <taxon>Galloanserae</taxon>
        <taxon>Galliformes</taxon>
        <taxon>Phasianidae</taxon>
        <taxon>Phasianinae</taxon>
        <taxon>Pavo</taxon>
    </lineage>
</organism>
<dbReference type="PANTHER" id="PTHR11556">
    <property type="entry name" value="FRUCTOSE-1,6-BISPHOSPHATASE-RELATED"/>
    <property type="match status" value="1"/>
</dbReference>
<evidence type="ECO:0000256" key="12">
    <source>
        <dbReference type="ARBA" id="ARBA00022723"/>
    </source>
</evidence>
<dbReference type="SUPFAM" id="SSF56655">
    <property type="entry name" value="Carbohydrate phosphatase"/>
    <property type="match status" value="1"/>
</dbReference>
<dbReference type="InterPro" id="IPR033391">
    <property type="entry name" value="FBPase_N"/>
</dbReference>
<evidence type="ECO:0000256" key="18">
    <source>
        <dbReference type="ARBA" id="ARBA00023277"/>
    </source>
</evidence>
<dbReference type="GO" id="GO:0005986">
    <property type="term" value="P:sucrose biosynthetic process"/>
    <property type="evidence" value="ECO:0007669"/>
    <property type="project" value="TreeGrafter"/>
</dbReference>
<evidence type="ECO:0000256" key="13">
    <source>
        <dbReference type="ARBA" id="ARBA00022801"/>
    </source>
</evidence>
<evidence type="ECO:0000256" key="2">
    <source>
        <dbReference type="ARBA" id="ARBA00001946"/>
    </source>
</evidence>
<evidence type="ECO:0000256" key="1">
    <source>
        <dbReference type="ARBA" id="ARBA00001273"/>
    </source>
</evidence>
<evidence type="ECO:0000313" key="27">
    <source>
        <dbReference type="Ensembl" id="ENSPSTP00000011130.1"/>
    </source>
</evidence>
<dbReference type="Proteomes" id="UP000694428">
    <property type="component" value="Unplaced"/>
</dbReference>
<dbReference type="GO" id="GO:0070161">
    <property type="term" value="C:anchoring junction"/>
    <property type="evidence" value="ECO:0007669"/>
    <property type="project" value="UniProtKB-SubCell"/>
</dbReference>
<evidence type="ECO:0000256" key="15">
    <source>
        <dbReference type="ARBA" id="ARBA00022842"/>
    </source>
</evidence>
<evidence type="ECO:0000256" key="19">
    <source>
        <dbReference type="ARBA" id="ARBA00037516"/>
    </source>
</evidence>
<keyword evidence="11" id="KW-0597">Phosphoprotein</keyword>
<keyword evidence="16" id="KW-0965">Cell junction</keyword>
<evidence type="ECO:0000256" key="23">
    <source>
        <dbReference type="ARBA" id="ARBA00043165"/>
    </source>
</evidence>
<dbReference type="Gene3D" id="3.40.190.80">
    <property type="match status" value="1"/>
</dbReference>
<evidence type="ECO:0000256" key="10">
    <source>
        <dbReference type="ARBA" id="ARBA00022490"/>
    </source>
</evidence>
<comment type="cofactor">
    <cofactor evidence="2">
        <name>Mg(2+)</name>
        <dbReference type="ChEBI" id="CHEBI:18420"/>
    </cofactor>
</comment>
<keyword evidence="17" id="KW-0539">Nucleus</keyword>
<keyword evidence="28" id="KW-1185">Reference proteome</keyword>
<comment type="subunit">
    <text evidence="20">Homotetramer. Interacts with ALDOA; the interaction blocks inhibition by physiological concentrations of AMP and reduces inhibition by Ca(2+). Interacts with alpha-actinin and F-actin.</text>
</comment>
<dbReference type="Pfam" id="PF00316">
    <property type="entry name" value="FBPase"/>
    <property type="match status" value="1"/>
</dbReference>
<dbReference type="HAMAP" id="MF_01855">
    <property type="entry name" value="FBPase_class1"/>
    <property type="match status" value="1"/>
</dbReference>
<evidence type="ECO:0000256" key="20">
    <source>
        <dbReference type="ARBA" id="ARBA00038670"/>
    </source>
</evidence>
<dbReference type="PIRSF" id="PIRSF500210">
    <property type="entry name" value="FBPtase"/>
    <property type="match status" value="1"/>
</dbReference>
<evidence type="ECO:0000259" key="26">
    <source>
        <dbReference type="Pfam" id="PF18913"/>
    </source>
</evidence>
<sequence>MSDKTPFETDMLTLTRFVMEKGRRVKGATGELTQLLNSMLTAIKAISSAVRKAGLAHMFGIAGTVNVTGDEVKKLDVLSNSLVINMLQSSYSTCVLVTEENKEALITPKEKRGKYVVCFDPLDGSSNIDCLAPIGTIFAIYKKESDEEPSEKDALQPGRKIVAAGYALYGSATLVALSTGQGVDCFMLDPLSSLVDITLHLYVFQDGSSPYGARYVGSMVADVHRTLMYGGIFMYPANQKSPKGKLRLLYECNPMAFIIEQAGGIATTGTEAVLDVKPEGIHQRVPLILGSPDDVHEYLACVQKHQKSS</sequence>
<reference evidence="27" key="1">
    <citation type="submission" date="2025-08" db="UniProtKB">
        <authorList>
            <consortium name="Ensembl"/>
        </authorList>
    </citation>
    <scope>IDENTIFICATION</scope>
</reference>
<evidence type="ECO:0000256" key="16">
    <source>
        <dbReference type="ARBA" id="ARBA00022949"/>
    </source>
</evidence>
<dbReference type="PROSITE" id="PS00124">
    <property type="entry name" value="FBPASE"/>
    <property type="match status" value="1"/>
</dbReference>
<evidence type="ECO:0000259" key="25">
    <source>
        <dbReference type="Pfam" id="PF00316"/>
    </source>
</evidence>
<evidence type="ECO:0000256" key="4">
    <source>
        <dbReference type="ARBA" id="ARBA00004216"/>
    </source>
</evidence>
<dbReference type="GO" id="GO:0042132">
    <property type="term" value="F:fructose 1,6-bisphosphate 1-phosphatase activity"/>
    <property type="evidence" value="ECO:0007669"/>
    <property type="project" value="UniProtKB-EC"/>
</dbReference>
<evidence type="ECO:0000256" key="8">
    <source>
        <dbReference type="ARBA" id="ARBA00013093"/>
    </source>
</evidence>
<evidence type="ECO:0000256" key="24">
    <source>
        <dbReference type="RuleBase" id="RU000508"/>
    </source>
</evidence>
<feature type="domain" description="Fructose-1-6-bisphosphatase class I N-terminal" evidence="25">
    <location>
        <begin position="13"/>
        <end position="190"/>
    </location>
</feature>
<comment type="function">
    <text evidence="19">Catalyzes the hydrolysis of fructose 1,6-bisphosphate to fructose 6-phosphate in the presence of divalent cations and probably participates in glycogen synthesis from carbohydrate precursors, such as lactate.</text>
</comment>
<dbReference type="FunFam" id="3.30.540.10:FF:000005">
    <property type="entry name" value="Fructose-1,6-bisphosphatase isozyme 2"/>
    <property type="match status" value="1"/>
</dbReference>
<dbReference type="Pfam" id="PF18913">
    <property type="entry name" value="FBPase_C"/>
    <property type="match status" value="1"/>
</dbReference>
<dbReference type="GO" id="GO:0005829">
    <property type="term" value="C:cytosol"/>
    <property type="evidence" value="ECO:0007669"/>
    <property type="project" value="TreeGrafter"/>
</dbReference>
<dbReference type="FunFam" id="3.40.190.80:FF:000001">
    <property type="entry name" value="Fructose-1,6-bisphosphatase class 1"/>
    <property type="match status" value="1"/>
</dbReference>
<dbReference type="Ensembl" id="ENSPSTT00000011687.1">
    <property type="protein sequence ID" value="ENSPSTP00000011130.1"/>
    <property type="gene ID" value="ENSPSTG00000007838.1"/>
</dbReference>
<evidence type="ECO:0000256" key="7">
    <source>
        <dbReference type="ARBA" id="ARBA00010941"/>
    </source>
</evidence>
<dbReference type="GO" id="GO:0006000">
    <property type="term" value="P:fructose metabolic process"/>
    <property type="evidence" value="ECO:0007669"/>
    <property type="project" value="TreeGrafter"/>
</dbReference>
<evidence type="ECO:0000256" key="3">
    <source>
        <dbReference type="ARBA" id="ARBA00004123"/>
    </source>
</evidence>
<evidence type="ECO:0000256" key="11">
    <source>
        <dbReference type="ARBA" id="ARBA00022553"/>
    </source>
</evidence>
<dbReference type="PRINTS" id="PR00115">
    <property type="entry name" value="F16BPHPHTASE"/>
</dbReference>
<keyword evidence="10" id="KW-0963">Cytoplasm</keyword>
<evidence type="ECO:0000256" key="21">
    <source>
        <dbReference type="ARBA" id="ARBA00040321"/>
    </source>
</evidence>
<dbReference type="GO" id="GO:0006094">
    <property type="term" value="P:gluconeogenesis"/>
    <property type="evidence" value="ECO:0007669"/>
    <property type="project" value="UniProtKB-UniPathway"/>
</dbReference>
<evidence type="ECO:0000256" key="17">
    <source>
        <dbReference type="ARBA" id="ARBA00023242"/>
    </source>
</evidence>
<evidence type="ECO:0000256" key="6">
    <source>
        <dbReference type="ARBA" id="ARBA00004742"/>
    </source>
</evidence>
<dbReference type="InterPro" id="IPR028343">
    <property type="entry name" value="FBPtase"/>
</dbReference>